<feature type="transmembrane region" description="Helical" evidence="1">
    <location>
        <begin position="52"/>
        <end position="73"/>
    </location>
</feature>
<dbReference type="InterPro" id="IPR007462">
    <property type="entry name" value="COV1-like"/>
</dbReference>
<dbReference type="PANTHER" id="PTHR31876">
    <property type="entry name" value="COV-LIKE PROTEIN 1"/>
    <property type="match status" value="1"/>
</dbReference>
<evidence type="ECO:0000313" key="2">
    <source>
        <dbReference type="EMBL" id="UOD50441.1"/>
    </source>
</evidence>
<keyword evidence="3" id="KW-1185">Reference proteome</keyword>
<evidence type="ECO:0000313" key="3">
    <source>
        <dbReference type="Proteomes" id="UP000831607"/>
    </source>
</evidence>
<dbReference type="PANTHER" id="PTHR31876:SF26">
    <property type="entry name" value="PROTEIN LIKE COV 2"/>
    <property type="match status" value="1"/>
</dbReference>
<name>A0ABY4ALB7_9BURK</name>
<feature type="transmembrane region" description="Helical" evidence="1">
    <location>
        <begin position="7"/>
        <end position="32"/>
    </location>
</feature>
<sequence length="201" mass="21687">MRAFKRYLIAGLLIWAPLVITAWVVTLLVTTLEEILPESLSAKALFGIDIPGFRILIVLAVLILTGLFAANFLGRSLVERWEQLLGRIPLIRSIYKSVKQVGDTVLAPNGQAFRRAVLVQFPHAGSWTVALVTGTPSAAVAQHLEGEHISVYVPTTPNPTSGYFLVVPASQTIALDMTVDTALKYIVSMGVVAPPKTLEGA</sequence>
<organism evidence="2 3">
    <name type="scientific">Orrella daihaiensis</name>
    <dbReference type="NCBI Taxonomy" id="2782176"/>
    <lineage>
        <taxon>Bacteria</taxon>
        <taxon>Pseudomonadati</taxon>
        <taxon>Pseudomonadota</taxon>
        <taxon>Betaproteobacteria</taxon>
        <taxon>Burkholderiales</taxon>
        <taxon>Alcaligenaceae</taxon>
        <taxon>Orrella</taxon>
    </lineage>
</organism>
<accession>A0ABY4ALB7</accession>
<keyword evidence="1" id="KW-0812">Transmembrane</keyword>
<proteinExistence type="predicted"/>
<dbReference type="EMBL" id="CP063982">
    <property type="protein sequence ID" value="UOD50441.1"/>
    <property type="molecule type" value="Genomic_DNA"/>
</dbReference>
<evidence type="ECO:0000256" key="1">
    <source>
        <dbReference type="SAM" id="Phobius"/>
    </source>
</evidence>
<dbReference type="RefSeq" id="WP_243478843.1">
    <property type="nucleotide sequence ID" value="NZ_CP063982.1"/>
</dbReference>
<dbReference type="Proteomes" id="UP000831607">
    <property type="component" value="Chromosome"/>
</dbReference>
<dbReference type="Pfam" id="PF04367">
    <property type="entry name" value="DUF502"/>
    <property type="match status" value="1"/>
</dbReference>
<protein>
    <submittedName>
        <fullName evidence="2">DUF502 domain-containing protein</fullName>
    </submittedName>
</protein>
<reference evidence="2 3" key="1">
    <citation type="submission" date="2020-11" db="EMBL/GenBank/DDBJ databases">
        <title>Algicoccus daihaiensis sp.nov., isolated from Daihai Lake in Inner Mongolia.</title>
        <authorList>
            <person name="Kai J."/>
        </authorList>
    </citation>
    <scope>NUCLEOTIDE SEQUENCE [LARGE SCALE GENOMIC DNA]</scope>
    <source>
        <strain evidence="3">f23</strain>
    </source>
</reference>
<keyword evidence="1" id="KW-0472">Membrane</keyword>
<gene>
    <name evidence="2" type="ORF">DHf2319_00385</name>
</gene>
<keyword evidence="1" id="KW-1133">Transmembrane helix</keyword>